<dbReference type="EMBL" id="AP023367">
    <property type="protein sequence ID" value="BCJ93080.1"/>
    <property type="molecule type" value="Genomic_DNA"/>
</dbReference>
<dbReference type="AlphaFoldDB" id="A0A6S6R194"/>
<dbReference type="Proteomes" id="UP000515561">
    <property type="component" value="Chromosome"/>
</dbReference>
<gene>
    <name evidence="1" type="ORF">acsn021_06490</name>
</gene>
<proteinExistence type="predicted"/>
<keyword evidence="2" id="KW-1185">Reference proteome</keyword>
<evidence type="ECO:0000313" key="1">
    <source>
        <dbReference type="EMBL" id="BCJ93080.1"/>
    </source>
</evidence>
<organism evidence="1 2">
    <name type="scientific">Anaerocolumna cellulosilytica</name>
    <dbReference type="NCBI Taxonomy" id="433286"/>
    <lineage>
        <taxon>Bacteria</taxon>
        <taxon>Bacillati</taxon>
        <taxon>Bacillota</taxon>
        <taxon>Clostridia</taxon>
        <taxon>Lachnospirales</taxon>
        <taxon>Lachnospiraceae</taxon>
        <taxon>Anaerocolumna</taxon>
    </lineage>
</organism>
<evidence type="ECO:0000313" key="2">
    <source>
        <dbReference type="Proteomes" id="UP000515561"/>
    </source>
</evidence>
<protein>
    <submittedName>
        <fullName evidence="1">Uncharacterized protein</fullName>
    </submittedName>
</protein>
<name>A0A6S6R194_9FIRM</name>
<accession>A0A6S6R194</accession>
<dbReference type="KEGG" id="acel:acsn021_06490"/>
<sequence>MAREKKPVHKMQTNGKRNIIQQLIWEYGYSGPTGPQVYLRITGIQKALERYIRY</sequence>
<reference evidence="1 2" key="1">
    <citation type="journal article" date="2016" name="Int. J. Syst. Evol. Microbiol.">
        <title>Descriptions of Anaerotaenia torta gen. nov., sp. nov. and Anaerocolumna cellulosilytica gen. nov., sp. nov. isolated from a methanogenic reactor of cattle waste.</title>
        <authorList>
            <person name="Uek A."/>
            <person name="Ohtaki Y."/>
            <person name="Kaku N."/>
            <person name="Ueki K."/>
        </authorList>
    </citation>
    <scope>NUCLEOTIDE SEQUENCE [LARGE SCALE GENOMIC DNA]</scope>
    <source>
        <strain evidence="1 2">SN021</strain>
    </source>
</reference>